<feature type="chain" id="PRO_5012751534" evidence="1">
    <location>
        <begin position="17"/>
        <end position="316"/>
    </location>
</feature>
<dbReference type="EMBL" id="LSSK01000006">
    <property type="protein sequence ID" value="OMH86367.1"/>
    <property type="molecule type" value="Genomic_DNA"/>
</dbReference>
<protein>
    <submittedName>
        <fullName evidence="2">Uncharacterized protein</fullName>
    </submittedName>
</protein>
<dbReference type="AlphaFoldDB" id="A0A1R1PZK7"/>
<proteinExistence type="predicted"/>
<keyword evidence="3" id="KW-1185">Reference proteome</keyword>
<reference evidence="3" key="1">
    <citation type="submission" date="2017-01" db="EMBL/GenBank/DDBJ databases">
        <authorList>
            <person name="Wang Y."/>
            <person name="White M."/>
            <person name="Kvist S."/>
            <person name="Moncalvo J.-M."/>
        </authorList>
    </citation>
    <scope>NUCLEOTIDE SEQUENCE [LARGE SCALE GENOMIC DNA]</scope>
    <source>
        <strain evidence="3">COL-18-3</strain>
    </source>
</reference>
<dbReference type="Proteomes" id="UP000188320">
    <property type="component" value="Unassembled WGS sequence"/>
</dbReference>
<accession>A0A1R1PZK7</accession>
<gene>
    <name evidence="2" type="ORF">AX774_g53</name>
</gene>
<comment type="caution">
    <text evidence="2">The sequence shown here is derived from an EMBL/GenBank/DDBJ whole genome shotgun (WGS) entry which is preliminary data.</text>
</comment>
<evidence type="ECO:0000313" key="3">
    <source>
        <dbReference type="Proteomes" id="UP000188320"/>
    </source>
</evidence>
<name>A0A1R1PZK7_ZANCU</name>
<organism evidence="2 3">
    <name type="scientific">Zancudomyces culisetae</name>
    <name type="common">Gut fungus</name>
    <name type="synonym">Smittium culisetae</name>
    <dbReference type="NCBI Taxonomy" id="1213189"/>
    <lineage>
        <taxon>Eukaryota</taxon>
        <taxon>Fungi</taxon>
        <taxon>Fungi incertae sedis</taxon>
        <taxon>Zoopagomycota</taxon>
        <taxon>Kickxellomycotina</taxon>
        <taxon>Harpellomycetes</taxon>
        <taxon>Harpellales</taxon>
        <taxon>Legeriomycetaceae</taxon>
        <taxon>Zancudomyces</taxon>
    </lineage>
</organism>
<sequence length="316" mass="32858">MKKFITISTILAAVHSTVPPFYCASTRNIKTGMDFVNSEKSSFQCPEGTICRINIGGAYCIDTDGLEVVKCGIGRLGLACVHISTGLVDSSLLDVPNPRIPNVGALPVHLPGVPNIGGLPVPVPGVPNLGALPVPVPGVLNLGAFPVPNPNIHMETSDTSKLSVSNTKPFPKRSDNIQMHQNSGILPLNLPNLGGLPVHLPGVPDLGALPVHLPGIPNLGALPVPVPGVPNIGALPVPVPGVLNLGALPVPNPNIHMETSDTSKLSVSNTKPFPKRSDNIQMHQNSGILPLNLPNLPINIPDISGIMQSVNRGGQC</sequence>
<evidence type="ECO:0000256" key="1">
    <source>
        <dbReference type="SAM" id="SignalP"/>
    </source>
</evidence>
<keyword evidence="1" id="KW-0732">Signal</keyword>
<evidence type="ECO:0000313" key="2">
    <source>
        <dbReference type="EMBL" id="OMH86367.1"/>
    </source>
</evidence>
<feature type="signal peptide" evidence="1">
    <location>
        <begin position="1"/>
        <end position="16"/>
    </location>
</feature>